<name>A0ABS8FWZ6_9FIRM</name>
<gene>
    <name evidence="2" type="ORF">LKD70_09120</name>
</gene>
<dbReference type="Proteomes" id="UP001198151">
    <property type="component" value="Unassembled WGS sequence"/>
</dbReference>
<dbReference type="RefSeq" id="WP_227707716.1">
    <property type="nucleotide sequence ID" value="NZ_JAJEQX010000014.1"/>
</dbReference>
<accession>A0ABS8FWZ6</accession>
<feature type="compositionally biased region" description="Basic and acidic residues" evidence="1">
    <location>
        <begin position="186"/>
        <end position="206"/>
    </location>
</feature>
<dbReference type="EMBL" id="JAJEQX010000014">
    <property type="protein sequence ID" value="MCC2254575.1"/>
    <property type="molecule type" value="Genomic_DNA"/>
</dbReference>
<evidence type="ECO:0000256" key="1">
    <source>
        <dbReference type="SAM" id="MobiDB-lite"/>
    </source>
</evidence>
<feature type="compositionally biased region" description="Basic residues" evidence="1">
    <location>
        <begin position="207"/>
        <end position="217"/>
    </location>
</feature>
<keyword evidence="3" id="KW-1185">Reference proteome</keyword>
<reference evidence="2 3" key="1">
    <citation type="submission" date="2021-10" db="EMBL/GenBank/DDBJ databases">
        <title>Anaerobic single-cell dispensing facilitates the cultivation of human gut bacteria.</title>
        <authorList>
            <person name="Afrizal A."/>
        </authorList>
    </citation>
    <scope>NUCLEOTIDE SEQUENCE [LARGE SCALE GENOMIC DNA]</scope>
    <source>
        <strain evidence="2 3">CLA-AA-H200</strain>
    </source>
</reference>
<comment type="caution">
    <text evidence="2">The sequence shown here is derived from an EMBL/GenBank/DDBJ whole genome shotgun (WGS) entry which is preliminary data.</text>
</comment>
<evidence type="ECO:0000313" key="3">
    <source>
        <dbReference type="Proteomes" id="UP001198151"/>
    </source>
</evidence>
<protein>
    <submittedName>
        <fullName evidence="2">Uncharacterized protein</fullName>
    </submittedName>
</protein>
<organism evidence="2 3">
    <name type="scientific">Ruminococcus turbiniformis</name>
    <dbReference type="NCBI Taxonomy" id="2881258"/>
    <lineage>
        <taxon>Bacteria</taxon>
        <taxon>Bacillati</taxon>
        <taxon>Bacillota</taxon>
        <taxon>Clostridia</taxon>
        <taxon>Eubacteriales</taxon>
        <taxon>Oscillospiraceae</taxon>
        <taxon>Ruminococcus</taxon>
    </lineage>
</organism>
<feature type="compositionally biased region" description="Basic and acidic residues" evidence="1">
    <location>
        <begin position="218"/>
        <end position="242"/>
    </location>
</feature>
<evidence type="ECO:0000313" key="2">
    <source>
        <dbReference type="EMBL" id="MCC2254575.1"/>
    </source>
</evidence>
<feature type="region of interest" description="Disordered" evidence="1">
    <location>
        <begin position="138"/>
        <end position="242"/>
    </location>
</feature>
<proteinExistence type="predicted"/>
<sequence>MSKRNKERIFLVSPDDLSSTTCVGKMTDLDRIYLVCEEGNPPEMKENVIYFLNGRDTVIQKDENEILKRLVNECSGDENIYFIGPSMEPFYEKLCDQLLTFCSGVGANKTFGVNRIKLKRKQEEAPVPYMMTVFSGFSNEGEIQEGGRPVRDKEPPEDPIQQHEPTMPEEDPRWDAGRSPVALIQKQEETPAKGAKRTDAKGEHGERKKRSAPPKRQKPGEDSEDKTVETRPTQKPDDLHDTERAKATLIYLLRTRLNRHMNHELKAELTPSCCFQFMTIVLKSENAEEAMQSWICVKPDLALKVSESSFSQIKEEASYYAKVCNVIYGEDKWNRY</sequence>